<dbReference type="SUPFAM" id="SSF53383">
    <property type="entry name" value="PLP-dependent transferases"/>
    <property type="match status" value="1"/>
</dbReference>
<comment type="caution">
    <text evidence="4">The sequence shown here is derived from an EMBL/GenBank/DDBJ whole genome shotgun (WGS) entry which is preliminary data.</text>
</comment>
<evidence type="ECO:0000256" key="2">
    <source>
        <dbReference type="ARBA" id="ARBA00022898"/>
    </source>
</evidence>
<comment type="cofactor">
    <cofactor evidence="1">
        <name>pyridoxal 5'-phosphate</name>
        <dbReference type="ChEBI" id="CHEBI:597326"/>
    </cofactor>
</comment>
<dbReference type="Proteomes" id="UP000697995">
    <property type="component" value="Unassembled WGS sequence"/>
</dbReference>
<comment type="similarity">
    <text evidence="3">Belongs to the class-III pyridoxal-phosphate-dependent aminotransferase family.</text>
</comment>
<dbReference type="Gene3D" id="3.40.640.10">
    <property type="entry name" value="Type I PLP-dependent aspartate aminotransferase-like (Major domain)"/>
    <property type="match status" value="1"/>
</dbReference>
<reference evidence="4 5" key="1">
    <citation type="journal article" date="2020" name="Microorganisms">
        <title>Osmotic Adaptation and Compatible Solute Biosynthesis of Phototrophic Bacteria as Revealed from Genome Analyses.</title>
        <authorList>
            <person name="Imhoff J.F."/>
            <person name="Rahn T."/>
            <person name="Kunzel S."/>
            <person name="Keller A."/>
            <person name="Neulinger S.C."/>
        </authorList>
    </citation>
    <scope>NUCLEOTIDE SEQUENCE [LARGE SCALE GENOMIC DNA]</scope>
    <source>
        <strain evidence="4 5">DSM 15382</strain>
    </source>
</reference>
<dbReference type="InterPro" id="IPR015422">
    <property type="entry name" value="PyrdxlP-dep_Trfase_small"/>
</dbReference>
<dbReference type="EMBL" id="NRSG01000259">
    <property type="protein sequence ID" value="MBK1661157.1"/>
    <property type="molecule type" value="Genomic_DNA"/>
</dbReference>
<evidence type="ECO:0000313" key="4">
    <source>
        <dbReference type="EMBL" id="MBK1661157.1"/>
    </source>
</evidence>
<keyword evidence="5" id="KW-1185">Reference proteome</keyword>
<dbReference type="InterPro" id="IPR015424">
    <property type="entry name" value="PyrdxlP-dep_Trfase"/>
</dbReference>
<dbReference type="PANTHER" id="PTHR43713:SF3">
    <property type="entry name" value="GLUTAMATE-1-SEMIALDEHYDE 2,1-AMINOMUTASE 1, CHLOROPLASTIC-RELATED"/>
    <property type="match status" value="1"/>
</dbReference>
<dbReference type="Gene3D" id="3.90.1150.10">
    <property type="entry name" value="Aspartate Aminotransferase, domain 1"/>
    <property type="match status" value="1"/>
</dbReference>
<proteinExistence type="inferred from homology"/>
<protein>
    <submittedName>
        <fullName evidence="4">Glutamate-1-semialdehyde 2,1-aminomutase</fullName>
    </submittedName>
</protein>
<dbReference type="PANTHER" id="PTHR43713">
    <property type="entry name" value="GLUTAMATE-1-SEMIALDEHYDE 2,1-AMINOMUTASE"/>
    <property type="match status" value="1"/>
</dbReference>
<evidence type="ECO:0000256" key="3">
    <source>
        <dbReference type="RuleBase" id="RU003560"/>
    </source>
</evidence>
<dbReference type="InterPro" id="IPR015421">
    <property type="entry name" value="PyrdxlP-dep_Trfase_major"/>
</dbReference>
<sequence>MWGHLHAARLPDGYPQFFARAEGGHVWDADGRRYVDLMCAWGPVVLGHRDPMVEAAAARQAALGDTLNGPAPVMVDLAERLVDRIAHADWAIFAKNGTDATTGCVTIARAATGRRAILVAEGSYHGALPWCTPVPAGVTPEDRAHQHRFRYNDLASVEAAADAAGQDLAGIIVTAFRHDNVVDQESPDPAFARGLRALCDRRGAALILDDVRAGFRLHPAGSWEGLGVRPDLSAFSKALGNGHAIAAITGREALRDAAARVFLTGSFWCAAVPMAAALATLDALATRAVVPRLAALGQVLREGLAERARAFGIGLRQSGPPSMPLLLFDGDADFRLGRAFCAAAAQAGAYLHPRHNMFLCAAHDEADIATVLDAAEAGFRALRAMPGAG</sequence>
<evidence type="ECO:0000313" key="5">
    <source>
        <dbReference type="Proteomes" id="UP000697995"/>
    </source>
</evidence>
<dbReference type="PROSITE" id="PS00600">
    <property type="entry name" value="AA_TRANSFER_CLASS_3"/>
    <property type="match status" value="1"/>
</dbReference>
<accession>A0ABS1D503</accession>
<dbReference type="InterPro" id="IPR049704">
    <property type="entry name" value="Aminotrans_3_PPA_site"/>
</dbReference>
<keyword evidence="2 3" id="KW-0663">Pyridoxal phosphate</keyword>
<dbReference type="InterPro" id="IPR005814">
    <property type="entry name" value="Aminotrans_3"/>
</dbReference>
<evidence type="ECO:0000256" key="1">
    <source>
        <dbReference type="ARBA" id="ARBA00001933"/>
    </source>
</evidence>
<gene>
    <name evidence="4" type="ORF">CKO45_23380</name>
</gene>
<dbReference type="Pfam" id="PF00202">
    <property type="entry name" value="Aminotran_3"/>
    <property type="match status" value="1"/>
</dbReference>
<name>A0ABS1D503_9PROT</name>
<organism evidence="4 5">
    <name type="scientific">Paracraurococcus ruber</name>
    <dbReference type="NCBI Taxonomy" id="77675"/>
    <lineage>
        <taxon>Bacteria</taxon>
        <taxon>Pseudomonadati</taxon>
        <taxon>Pseudomonadota</taxon>
        <taxon>Alphaproteobacteria</taxon>
        <taxon>Acetobacterales</taxon>
        <taxon>Roseomonadaceae</taxon>
        <taxon>Paracraurococcus</taxon>
    </lineage>
</organism>